<keyword evidence="15 18" id="KW-0472">Membrane</keyword>
<keyword evidence="8 17" id="KW-0479">Metal-binding</keyword>
<feature type="transmembrane region" description="Helical" evidence="18">
    <location>
        <begin position="177"/>
        <end position="196"/>
    </location>
</feature>
<keyword evidence="6 18" id="KW-0679">Respiratory chain</keyword>
<dbReference type="CDD" id="cd00290">
    <property type="entry name" value="cytochrome_b_C"/>
    <property type="match status" value="1"/>
</dbReference>
<gene>
    <name evidence="21" type="primary">cob</name>
</gene>
<dbReference type="GO" id="GO:0008121">
    <property type="term" value="F:quinol-cytochrome-c reductase activity"/>
    <property type="evidence" value="ECO:0007669"/>
    <property type="project" value="InterPro"/>
</dbReference>
<dbReference type="PANTHER" id="PTHR19271">
    <property type="entry name" value="CYTOCHROME B"/>
    <property type="match status" value="1"/>
</dbReference>
<evidence type="ECO:0000256" key="14">
    <source>
        <dbReference type="ARBA" id="ARBA00023128"/>
    </source>
</evidence>
<dbReference type="SUPFAM" id="SSF81342">
    <property type="entry name" value="Transmembrane di-heme cytochromes"/>
    <property type="match status" value="1"/>
</dbReference>
<dbReference type="PIRSF" id="PIRSF038885">
    <property type="entry name" value="COB"/>
    <property type="match status" value="1"/>
</dbReference>
<keyword evidence="11 18" id="KW-1133">Transmembrane helix</keyword>
<dbReference type="InterPro" id="IPR027387">
    <property type="entry name" value="Cytb/b6-like_sf"/>
</dbReference>
<dbReference type="GO" id="GO:0016491">
    <property type="term" value="F:oxidoreductase activity"/>
    <property type="evidence" value="ECO:0007669"/>
    <property type="project" value="UniProtKB-UniRule"/>
</dbReference>
<evidence type="ECO:0000256" key="7">
    <source>
        <dbReference type="ARBA" id="ARBA00022692"/>
    </source>
</evidence>
<accession>A0A7G8ZEW2</accession>
<keyword evidence="9" id="KW-0999">Mitochondrion inner membrane</keyword>
<dbReference type="AlphaFoldDB" id="A0A7G8ZEW2"/>
<dbReference type="SUPFAM" id="SSF81648">
    <property type="entry name" value="a domain/subunit of cytochrome bc1 complex (Ubiquinol-cytochrome c reductase)"/>
    <property type="match status" value="1"/>
</dbReference>
<evidence type="ECO:0000259" key="20">
    <source>
        <dbReference type="PROSITE" id="PS51003"/>
    </source>
</evidence>
<evidence type="ECO:0000256" key="11">
    <source>
        <dbReference type="ARBA" id="ARBA00022989"/>
    </source>
</evidence>
<organism evidence="21">
    <name type="scientific">Phyllidiopsis krempfi</name>
    <dbReference type="NCBI Taxonomy" id="1881997"/>
    <lineage>
        <taxon>Eukaryota</taxon>
        <taxon>Metazoa</taxon>
        <taxon>Spiralia</taxon>
        <taxon>Lophotrochozoa</taxon>
        <taxon>Mollusca</taxon>
        <taxon>Gastropoda</taxon>
        <taxon>Heterobranchia</taxon>
        <taxon>Euthyneura</taxon>
        <taxon>Nudipleura</taxon>
        <taxon>Nudibranchia</taxon>
        <taxon>Doridina</taxon>
        <taxon>Eudoridoidea</taxon>
        <taxon>Phyllidiidae</taxon>
        <taxon>Phyllidiopsis</taxon>
    </lineage>
</organism>
<evidence type="ECO:0000256" key="6">
    <source>
        <dbReference type="ARBA" id="ARBA00022660"/>
    </source>
</evidence>
<feature type="transmembrane region" description="Helical" evidence="18">
    <location>
        <begin position="136"/>
        <end position="157"/>
    </location>
</feature>
<keyword evidence="7 18" id="KW-0812">Transmembrane</keyword>
<dbReference type="EMBL" id="MT726194">
    <property type="protein sequence ID" value="QNL17297.1"/>
    <property type="molecule type" value="Genomic_DNA"/>
</dbReference>
<protein>
    <recommendedName>
        <fullName evidence="3 18">Cytochrome b</fullName>
    </recommendedName>
</protein>
<feature type="binding site" evidence="16">
    <location>
        <position position="197"/>
    </location>
    <ligand>
        <name>a ubiquinone</name>
        <dbReference type="ChEBI" id="CHEBI:16389"/>
    </ligand>
</feature>
<feature type="binding site" description="axial binding residue" evidence="17">
    <location>
        <position position="178"/>
    </location>
    <ligand>
        <name>heme b</name>
        <dbReference type="ChEBI" id="CHEBI:60344"/>
        <label>b562</label>
    </ligand>
    <ligandPart>
        <name>Fe</name>
        <dbReference type="ChEBI" id="CHEBI:18248"/>
    </ligandPart>
</feature>
<feature type="binding site" description="axial binding residue" evidence="17">
    <location>
        <position position="192"/>
    </location>
    <ligand>
        <name>heme b</name>
        <dbReference type="ChEBI" id="CHEBI:60344"/>
        <label>b566</label>
    </ligand>
    <ligandPart>
        <name>Fe</name>
        <dbReference type="ChEBI" id="CHEBI:18248"/>
    </ligandPart>
</feature>
<comment type="cofactor">
    <cofactor evidence="18">
        <name>heme b</name>
        <dbReference type="ChEBI" id="CHEBI:60344"/>
    </cofactor>
    <text evidence="18">Binds 2 heme groups non-covalently.</text>
</comment>
<keyword evidence="5 17" id="KW-0349">Heme</keyword>
<feature type="transmembrane region" description="Helical" evidence="18">
    <location>
        <begin position="72"/>
        <end position="93"/>
    </location>
</feature>
<evidence type="ECO:0000256" key="17">
    <source>
        <dbReference type="PIRSR" id="PIRSR038885-2"/>
    </source>
</evidence>
<sequence>MHKLRQANPAEQFLSLPSPMSFSIWWNGGSILGLLLFLQILTGLFLSMHYTADMTNTFASVIHIMRDVPGGWIFRNFHANGASLFFVFLYLHIGRGLYYQSYISQPHTWTVGVTIFIVSMGTAFLGYVLPWGQMSFWGATVITNLVSAIPYLGTYIVEWVWGGFSVGQSTLNRFYSLHFILPFLISGLSALHILFLHEKGSTNPLGEMHHVSKIPFHPYFTWKDIVGFILLLMMFIMLGIFFPTILGDPENFNPASAMVTPVHIQPEWYFLFAYAILRSIPNKLGGVIALAASVMILYFLPLGAAYGKLVPSSFTPPYQIIFWNLVVFFMILTWLGACPIEEPYATLAIPISILYFLFFILLVSMPAVWKKFLA</sequence>
<dbReference type="InterPro" id="IPR048260">
    <property type="entry name" value="Cytochrome_b_C_euk/bac"/>
</dbReference>
<reference evidence="21" key="1">
    <citation type="submission" date="2020-07" db="EMBL/GenBank/DDBJ databases">
        <title>The complete mitochondrial genome of Sea slug Phyllidiopsis krempfi Pruvot-Fol, 1957 (Nudibranchia, Phyllidiidae) from Pacific Ocean.</title>
        <authorList>
            <person name="Kim H."/>
            <person name="Yoon M."/>
            <person name="Kim K.-Y."/>
            <person name="Jung Y.-H."/>
        </authorList>
    </citation>
    <scope>NUCLEOTIDE SEQUENCE</scope>
</reference>
<dbReference type="PANTHER" id="PTHR19271:SF16">
    <property type="entry name" value="CYTOCHROME B"/>
    <property type="match status" value="1"/>
</dbReference>
<dbReference type="InterPro" id="IPR016174">
    <property type="entry name" value="Di-haem_cyt_TM"/>
</dbReference>
<evidence type="ECO:0000256" key="18">
    <source>
        <dbReference type="RuleBase" id="RU362117"/>
    </source>
</evidence>
<evidence type="ECO:0000256" key="3">
    <source>
        <dbReference type="ARBA" id="ARBA00013531"/>
    </source>
</evidence>
<dbReference type="InterPro" id="IPR005797">
    <property type="entry name" value="Cyt_b/b6_N"/>
</dbReference>
<dbReference type="InterPro" id="IPR036150">
    <property type="entry name" value="Cyt_b/b6_C_sf"/>
</dbReference>
<comment type="subcellular location">
    <subcellularLocation>
        <location evidence="2">Mitochondrion inner membrane</location>
        <topology evidence="2">Multi-pass membrane protein</topology>
    </subcellularLocation>
</comment>
<comment type="cofactor">
    <cofactor evidence="17">
        <name>heme</name>
        <dbReference type="ChEBI" id="CHEBI:30413"/>
    </cofactor>
    <text evidence="17">Binds 2 heme groups non-covalently.</text>
</comment>
<keyword evidence="4 18" id="KW-0813">Transport</keyword>
<evidence type="ECO:0000313" key="21">
    <source>
        <dbReference type="EMBL" id="QNL17297.1"/>
    </source>
</evidence>
<keyword evidence="14 18" id="KW-0496">Mitochondrion</keyword>
<dbReference type="PROSITE" id="PS51003">
    <property type="entry name" value="CYTB_CTER"/>
    <property type="match status" value="1"/>
</dbReference>
<evidence type="ECO:0000256" key="12">
    <source>
        <dbReference type="ARBA" id="ARBA00023004"/>
    </source>
</evidence>
<dbReference type="Pfam" id="PF00032">
    <property type="entry name" value="Cytochrom_B_C"/>
    <property type="match status" value="1"/>
</dbReference>
<name>A0A7G8ZEW2_9GAST</name>
<evidence type="ECO:0000256" key="2">
    <source>
        <dbReference type="ARBA" id="ARBA00004448"/>
    </source>
</evidence>
<proteinExistence type="inferred from homology"/>
<evidence type="ECO:0000256" key="1">
    <source>
        <dbReference type="ARBA" id="ARBA00002566"/>
    </source>
</evidence>
<dbReference type="InterPro" id="IPR030689">
    <property type="entry name" value="Cytochrome_b"/>
</dbReference>
<evidence type="ECO:0000259" key="19">
    <source>
        <dbReference type="PROSITE" id="PS51002"/>
    </source>
</evidence>
<dbReference type="GO" id="GO:0045275">
    <property type="term" value="C:respiratory chain complex III"/>
    <property type="evidence" value="ECO:0007669"/>
    <property type="project" value="InterPro"/>
</dbReference>
<evidence type="ECO:0000256" key="15">
    <source>
        <dbReference type="ARBA" id="ARBA00023136"/>
    </source>
</evidence>
<dbReference type="GO" id="GO:0006122">
    <property type="term" value="P:mitochondrial electron transport, ubiquinol to cytochrome c"/>
    <property type="evidence" value="ECO:0007669"/>
    <property type="project" value="TreeGrafter"/>
</dbReference>
<dbReference type="GO" id="GO:0005743">
    <property type="term" value="C:mitochondrial inner membrane"/>
    <property type="evidence" value="ECO:0007669"/>
    <property type="project" value="UniProtKB-SubCell"/>
</dbReference>
<evidence type="ECO:0000256" key="13">
    <source>
        <dbReference type="ARBA" id="ARBA00023075"/>
    </source>
</evidence>
<dbReference type="Pfam" id="PF00033">
    <property type="entry name" value="Cytochrome_B"/>
    <property type="match status" value="1"/>
</dbReference>
<feature type="transmembrane region" description="Helical" evidence="18">
    <location>
        <begin position="344"/>
        <end position="369"/>
    </location>
</feature>
<dbReference type="Gene3D" id="1.20.810.10">
    <property type="entry name" value="Cytochrome Bc1 Complex, Chain C"/>
    <property type="match status" value="1"/>
</dbReference>
<feature type="domain" description="Cytochrome b/b6 C-terminal region profile" evidence="20">
    <location>
        <begin position="206"/>
        <end position="374"/>
    </location>
</feature>
<dbReference type="GO" id="GO:0046872">
    <property type="term" value="F:metal ion binding"/>
    <property type="evidence" value="ECO:0007669"/>
    <property type="project" value="UniProtKB-UniRule"/>
</dbReference>
<feature type="transmembrane region" description="Helical" evidence="18">
    <location>
        <begin position="284"/>
        <end position="306"/>
    </location>
</feature>
<feature type="transmembrane region" description="Helical" evidence="18">
    <location>
        <begin position="225"/>
        <end position="246"/>
    </location>
</feature>
<geneLocation type="mitochondrion" evidence="21"/>
<feature type="transmembrane region" description="Helical" evidence="18">
    <location>
        <begin position="318"/>
        <end position="337"/>
    </location>
</feature>
<evidence type="ECO:0000256" key="4">
    <source>
        <dbReference type="ARBA" id="ARBA00022448"/>
    </source>
</evidence>
<feature type="binding site" description="axial binding residue" evidence="17">
    <location>
        <position position="92"/>
    </location>
    <ligand>
        <name>heme b</name>
        <dbReference type="ChEBI" id="CHEBI:60344"/>
        <label>b566</label>
    </ligand>
    <ligandPart>
        <name>Fe</name>
        <dbReference type="ChEBI" id="CHEBI:18248"/>
    </ligandPart>
</feature>
<comment type="function">
    <text evidence="1 18">Component of the ubiquinol-cytochrome c reductase complex (complex III or cytochrome b-c1 complex) that is part of the mitochondrial respiratory chain. The b-c1 complex mediates electron transfer from ubiquinol to cytochrome c. Contributes to the generation of a proton gradient across the mitochondrial membrane that is then used for ATP synthesis.</text>
</comment>
<evidence type="ECO:0000256" key="10">
    <source>
        <dbReference type="ARBA" id="ARBA00022982"/>
    </source>
</evidence>
<dbReference type="PROSITE" id="PS51002">
    <property type="entry name" value="CYTB_NTER"/>
    <property type="match status" value="1"/>
</dbReference>
<dbReference type="CDD" id="cd00284">
    <property type="entry name" value="Cytochrome_b_N"/>
    <property type="match status" value="1"/>
</dbReference>
<dbReference type="InterPro" id="IPR005798">
    <property type="entry name" value="Cyt_b/b6_C"/>
</dbReference>
<evidence type="ECO:0000256" key="5">
    <source>
        <dbReference type="ARBA" id="ARBA00022617"/>
    </source>
</evidence>
<keyword evidence="10 18" id="KW-0249">Electron transport</keyword>
<evidence type="ECO:0000256" key="8">
    <source>
        <dbReference type="ARBA" id="ARBA00022723"/>
    </source>
</evidence>
<keyword evidence="13" id="KW-0830">Ubiquinone</keyword>
<evidence type="ECO:0000256" key="9">
    <source>
        <dbReference type="ARBA" id="ARBA00022792"/>
    </source>
</evidence>
<dbReference type="InterPro" id="IPR048259">
    <property type="entry name" value="Cytochrome_b_N_euk/bac"/>
</dbReference>
<feature type="transmembrane region" description="Helical" evidence="18">
    <location>
        <begin position="24"/>
        <end position="46"/>
    </location>
</feature>
<comment type="similarity">
    <text evidence="18">Belongs to the cytochrome b family.</text>
</comment>
<feature type="transmembrane region" description="Helical" evidence="18">
    <location>
        <begin position="108"/>
        <end position="129"/>
    </location>
</feature>
<feature type="binding site" description="axial binding residue" evidence="17">
    <location>
        <position position="78"/>
    </location>
    <ligand>
        <name>heme b</name>
        <dbReference type="ChEBI" id="CHEBI:60344"/>
        <label>b562</label>
    </ligand>
    <ligandPart>
        <name>Fe</name>
        <dbReference type="ChEBI" id="CHEBI:18248"/>
    </ligandPart>
</feature>
<evidence type="ECO:0000256" key="16">
    <source>
        <dbReference type="PIRSR" id="PIRSR038885-1"/>
    </source>
</evidence>
<feature type="domain" description="Cytochrome b/b6 N-terminal region profile" evidence="19">
    <location>
        <begin position="1"/>
        <end position="205"/>
    </location>
</feature>
<keyword evidence="12 17" id="KW-0408">Iron</keyword>